<accession>A0A8I1EH83</accession>
<reference evidence="1" key="1">
    <citation type="submission" date="2020-12" db="EMBL/GenBank/DDBJ databases">
        <title>Enhanced detection system for hospital associated transmission using whole genome sequencing surveillance.</title>
        <authorList>
            <person name="Harrison L.H."/>
            <person name="Van Tyne D."/>
            <person name="Marsh J.W."/>
            <person name="Griffith M.P."/>
            <person name="Snyder D.J."/>
            <person name="Cooper V.S."/>
            <person name="Mustapha M."/>
        </authorList>
    </citation>
    <scope>NUCLEOTIDE SEQUENCE</scope>
    <source>
        <strain evidence="1">PSB00042</strain>
    </source>
</reference>
<dbReference type="Proteomes" id="UP000637061">
    <property type="component" value="Unassembled WGS sequence"/>
</dbReference>
<protein>
    <recommendedName>
        <fullName evidence="3">SMI1/KNR4 family protein</fullName>
    </recommendedName>
</protein>
<evidence type="ECO:0008006" key="3">
    <source>
        <dbReference type="Google" id="ProtNLM"/>
    </source>
</evidence>
<evidence type="ECO:0000313" key="2">
    <source>
        <dbReference type="Proteomes" id="UP000637061"/>
    </source>
</evidence>
<evidence type="ECO:0000313" key="1">
    <source>
        <dbReference type="EMBL" id="MBI6885168.1"/>
    </source>
</evidence>
<dbReference type="EMBL" id="JAEHTE010000015">
    <property type="protein sequence ID" value="MBI6885168.1"/>
    <property type="molecule type" value="Genomic_DNA"/>
</dbReference>
<dbReference type="AlphaFoldDB" id="A0A8I1EH83"/>
<sequence>MSLKKFSNWVSKTYGDPAPAELLAFLKDHPDGLALGNGLILYGIEDIQIYTEERELEEKGVLYLGAGDLSVFLLRVKDGKVFLVDSTDYQEVDASFKGIDTCVMLLNQA</sequence>
<comment type="caution">
    <text evidence="1">The sequence shown here is derived from an EMBL/GenBank/DDBJ whole genome shotgun (WGS) entry which is preliminary data.</text>
</comment>
<dbReference type="RefSeq" id="WP_198747570.1">
    <property type="nucleotide sequence ID" value="NZ_JAEHTE010000015.1"/>
</dbReference>
<name>A0A8I1EH83_PSEPU</name>
<organism evidence="1 2">
    <name type="scientific">Pseudomonas putida</name>
    <name type="common">Arthrobacter siderocapsulatus</name>
    <dbReference type="NCBI Taxonomy" id="303"/>
    <lineage>
        <taxon>Bacteria</taxon>
        <taxon>Pseudomonadati</taxon>
        <taxon>Pseudomonadota</taxon>
        <taxon>Gammaproteobacteria</taxon>
        <taxon>Pseudomonadales</taxon>
        <taxon>Pseudomonadaceae</taxon>
        <taxon>Pseudomonas</taxon>
    </lineage>
</organism>
<gene>
    <name evidence="1" type="ORF">JEU22_14730</name>
</gene>
<proteinExistence type="predicted"/>